<gene>
    <name evidence="3" type="ORF">Tci_038119</name>
</gene>
<evidence type="ECO:0008006" key="4">
    <source>
        <dbReference type="Google" id="ProtNLM"/>
    </source>
</evidence>
<keyword evidence="1" id="KW-0175">Coiled coil</keyword>
<reference evidence="3" key="1">
    <citation type="journal article" date="2019" name="Sci. Rep.">
        <title>Draft genome of Tanacetum cinerariifolium, the natural source of mosquito coil.</title>
        <authorList>
            <person name="Yamashiro T."/>
            <person name="Shiraishi A."/>
            <person name="Satake H."/>
            <person name="Nakayama K."/>
        </authorList>
    </citation>
    <scope>NUCLEOTIDE SEQUENCE</scope>
</reference>
<evidence type="ECO:0000313" key="3">
    <source>
        <dbReference type="EMBL" id="GEU66141.1"/>
    </source>
</evidence>
<comment type="caution">
    <text evidence="3">The sequence shown here is derived from an EMBL/GenBank/DDBJ whole genome shotgun (WGS) entry which is preliminary data.</text>
</comment>
<protein>
    <recommendedName>
        <fullName evidence="4">Reverse transcriptase domain-containing protein</fullName>
    </recommendedName>
</protein>
<dbReference type="AlphaFoldDB" id="A0A6L2LWH1"/>
<evidence type="ECO:0000256" key="2">
    <source>
        <dbReference type="SAM" id="MobiDB-lite"/>
    </source>
</evidence>
<sequence>MAPVTRQGQNPPPTNTDTPPHHMTPKSVQAMIDQALLRNSTNEDGSQSSYEDNPRHVQTTRPCFYADFMKCHRLNFKGNEGVVGLTRWIEKMESVFNISGCAIENQVKFATCTLLDAALTWWNSQIRTLGPEAYAMTWETNDLMDQKLHTYAERADHKRKTDDMSRNNHGHQQQPFKKQNVAKVYNMGTGERKPYEGSLPKSFATLMLQMLRGTVRKLPKEMYKFWGVTSTTEAEYVAAASCCGQFWETASSSTSENGEIVITASIDRRVKSVTEASIGRHLKLEDSEVTPSDIQYSAATQIWGCYTLLQSDPTISPPLISSPSRVPTPLHDSPLLGGNTPGTDQTDIWCRYTKIIMKGRKITQIDEDEGITLVQMVTTVGAEISTASPEDKTAKTSNDSDDITLAETLIEVKRSATKPQKVKGVAFRDVEETPRLVRSTITLQPLPSIDPKEKGKGVLVEEEPVKVKRRDQGLAQIKSDAELAKRLYKEELAEVDRAQKERQKQKEATIVVLNEEFDEIQARMDADHELAARLTYEEQEW</sequence>
<feature type="coiled-coil region" evidence="1">
    <location>
        <begin position="474"/>
        <end position="508"/>
    </location>
</feature>
<name>A0A6L2LWH1_TANCI</name>
<organism evidence="3">
    <name type="scientific">Tanacetum cinerariifolium</name>
    <name type="common">Dalmatian daisy</name>
    <name type="synonym">Chrysanthemum cinerariifolium</name>
    <dbReference type="NCBI Taxonomy" id="118510"/>
    <lineage>
        <taxon>Eukaryota</taxon>
        <taxon>Viridiplantae</taxon>
        <taxon>Streptophyta</taxon>
        <taxon>Embryophyta</taxon>
        <taxon>Tracheophyta</taxon>
        <taxon>Spermatophyta</taxon>
        <taxon>Magnoliopsida</taxon>
        <taxon>eudicotyledons</taxon>
        <taxon>Gunneridae</taxon>
        <taxon>Pentapetalae</taxon>
        <taxon>asterids</taxon>
        <taxon>campanulids</taxon>
        <taxon>Asterales</taxon>
        <taxon>Asteraceae</taxon>
        <taxon>Asteroideae</taxon>
        <taxon>Anthemideae</taxon>
        <taxon>Anthemidinae</taxon>
        <taxon>Tanacetum</taxon>
    </lineage>
</organism>
<dbReference type="EMBL" id="BKCJ010005330">
    <property type="protein sequence ID" value="GEU66141.1"/>
    <property type="molecule type" value="Genomic_DNA"/>
</dbReference>
<proteinExistence type="predicted"/>
<feature type="region of interest" description="Disordered" evidence="2">
    <location>
        <begin position="158"/>
        <end position="177"/>
    </location>
</feature>
<evidence type="ECO:0000256" key="1">
    <source>
        <dbReference type="SAM" id="Coils"/>
    </source>
</evidence>
<feature type="region of interest" description="Disordered" evidence="2">
    <location>
        <begin position="1"/>
        <end position="26"/>
    </location>
</feature>
<accession>A0A6L2LWH1</accession>